<comment type="similarity">
    <text evidence="2">Belongs to the cytochrome P450 family.</text>
</comment>
<evidence type="ECO:0000256" key="2">
    <source>
        <dbReference type="ARBA" id="ARBA00010617"/>
    </source>
</evidence>
<gene>
    <name evidence="7" type="ORF">BAE44_0010534</name>
</gene>
<evidence type="ECO:0000256" key="1">
    <source>
        <dbReference type="ARBA" id="ARBA00004167"/>
    </source>
</evidence>
<evidence type="ECO:0000256" key="5">
    <source>
        <dbReference type="ARBA" id="ARBA00023002"/>
    </source>
</evidence>
<dbReference type="Proteomes" id="UP000095767">
    <property type="component" value="Unassembled WGS sequence"/>
</dbReference>
<comment type="caution">
    <text evidence="7">The sequence shown here is derived from an EMBL/GenBank/DDBJ whole genome shotgun (WGS) entry which is preliminary data.</text>
</comment>
<dbReference type="GO" id="GO:0016705">
    <property type="term" value="F:oxidoreductase activity, acting on paired donors, with incorporation or reduction of molecular oxygen"/>
    <property type="evidence" value="ECO:0007669"/>
    <property type="project" value="InterPro"/>
</dbReference>
<keyword evidence="8" id="KW-1185">Reference proteome</keyword>
<proteinExistence type="inferred from homology"/>
<name>A0A1E5VTJ0_9POAL</name>
<dbReference type="GO" id="GO:0016020">
    <property type="term" value="C:membrane"/>
    <property type="evidence" value="ECO:0007669"/>
    <property type="project" value="UniProtKB-SubCell"/>
</dbReference>
<evidence type="ECO:0000313" key="7">
    <source>
        <dbReference type="EMBL" id="OEL28447.1"/>
    </source>
</evidence>
<dbReference type="InterPro" id="IPR050193">
    <property type="entry name" value="Cytochrome_P450_71"/>
</dbReference>
<keyword evidence="4" id="KW-1133">Transmembrane helix</keyword>
<dbReference type="OrthoDB" id="2789670at2759"/>
<keyword evidence="5" id="KW-0560">Oxidoreductase</keyword>
<dbReference type="Pfam" id="PF00067">
    <property type="entry name" value="p450"/>
    <property type="match status" value="1"/>
</dbReference>
<comment type="subcellular location">
    <subcellularLocation>
        <location evidence="1">Membrane</location>
        <topology evidence="1">Single-pass membrane protein</topology>
    </subcellularLocation>
</comment>
<dbReference type="EMBL" id="LWDX02030003">
    <property type="protein sequence ID" value="OEL28447.1"/>
    <property type="molecule type" value="Genomic_DNA"/>
</dbReference>
<keyword evidence="6" id="KW-0472">Membrane</keyword>
<accession>A0A1E5VTJ0</accession>
<evidence type="ECO:0000313" key="8">
    <source>
        <dbReference type="Proteomes" id="UP000095767"/>
    </source>
</evidence>
<protein>
    <submittedName>
        <fullName evidence="7">Uncharacterized protein</fullName>
    </submittedName>
</protein>
<dbReference type="STRING" id="888268.A0A1E5VTJ0"/>
<organism evidence="7 8">
    <name type="scientific">Dichanthelium oligosanthes</name>
    <dbReference type="NCBI Taxonomy" id="888268"/>
    <lineage>
        <taxon>Eukaryota</taxon>
        <taxon>Viridiplantae</taxon>
        <taxon>Streptophyta</taxon>
        <taxon>Embryophyta</taxon>
        <taxon>Tracheophyta</taxon>
        <taxon>Spermatophyta</taxon>
        <taxon>Magnoliopsida</taxon>
        <taxon>Liliopsida</taxon>
        <taxon>Poales</taxon>
        <taxon>Poaceae</taxon>
        <taxon>PACMAD clade</taxon>
        <taxon>Panicoideae</taxon>
        <taxon>Panicodae</taxon>
        <taxon>Paniceae</taxon>
        <taxon>Dichantheliinae</taxon>
        <taxon>Dichanthelium</taxon>
    </lineage>
</organism>
<dbReference type="PANTHER" id="PTHR47956">
    <property type="entry name" value="CYTOCHROME P450 71B11-RELATED"/>
    <property type="match status" value="1"/>
</dbReference>
<dbReference type="SUPFAM" id="SSF48264">
    <property type="entry name" value="Cytochrome P450"/>
    <property type="match status" value="1"/>
</dbReference>
<reference evidence="7 8" key="1">
    <citation type="submission" date="2016-09" db="EMBL/GenBank/DDBJ databases">
        <title>The draft genome of Dichanthelium oligosanthes: A C3 panicoid grass species.</title>
        <authorList>
            <person name="Studer A.J."/>
            <person name="Schnable J.C."/>
            <person name="Brutnell T.P."/>
        </authorList>
    </citation>
    <scope>NUCLEOTIDE SEQUENCE [LARGE SCALE GENOMIC DNA]</scope>
    <source>
        <strain evidence="8">cv. Kellogg 1175</strain>
        <tissue evidence="7">Leaf</tissue>
    </source>
</reference>
<dbReference type="GO" id="GO:0020037">
    <property type="term" value="F:heme binding"/>
    <property type="evidence" value="ECO:0007669"/>
    <property type="project" value="InterPro"/>
</dbReference>
<sequence length="103" mass="10863">MPSGAAAGLEPHGQHFQFMPFGGSRRGCPGVGLAQQSVPAVLAALVQCFDWVVADGETGLVDMDESDVGLVCARKHPLLPRPTARLNPFPAVVYPELPARRSA</sequence>
<dbReference type="AlphaFoldDB" id="A0A1E5VTJ0"/>
<evidence type="ECO:0000256" key="4">
    <source>
        <dbReference type="ARBA" id="ARBA00022989"/>
    </source>
</evidence>
<keyword evidence="3" id="KW-0812">Transmembrane</keyword>
<dbReference type="Gene3D" id="1.10.630.10">
    <property type="entry name" value="Cytochrome P450"/>
    <property type="match status" value="1"/>
</dbReference>
<dbReference type="InterPro" id="IPR036396">
    <property type="entry name" value="Cyt_P450_sf"/>
</dbReference>
<dbReference type="InterPro" id="IPR001128">
    <property type="entry name" value="Cyt_P450"/>
</dbReference>
<dbReference type="GO" id="GO:0004497">
    <property type="term" value="F:monooxygenase activity"/>
    <property type="evidence" value="ECO:0007669"/>
    <property type="project" value="InterPro"/>
</dbReference>
<evidence type="ECO:0000256" key="6">
    <source>
        <dbReference type="ARBA" id="ARBA00023136"/>
    </source>
</evidence>
<dbReference type="GO" id="GO:0005506">
    <property type="term" value="F:iron ion binding"/>
    <property type="evidence" value="ECO:0007669"/>
    <property type="project" value="InterPro"/>
</dbReference>
<dbReference type="PANTHER" id="PTHR47956:SF107">
    <property type="entry name" value="CYTOCHROME P450 71B13-RELATED"/>
    <property type="match status" value="1"/>
</dbReference>
<evidence type="ECO:0000256" key="3">
    <source>
        <dbReference type="ARBA" id="ARBA00022692"/>
    </source>
</evidence>